<gene>
    <name evidence="1" type="ORF">C942_02795</name>
</gene>
<evidence type="ECO:0000313" key="1">
    <source>
        <dbReference type="EMBL" id="ELR64213.1"/>
    </source>
</evidence>
<organism evidence="1 2">
    <name type="scientific">Photobacterium marinum</name>
    <dbReference type="NCBI Taxonomy" id="1056511"/>
    <lineage>
        <taxon>Bacteria</taxon>
        <taxon>Pseudomonadati</taxon>
        <taxon>Pseudomonadota</taxon>
        <taxon>Gammaproteobacteria</taxon>
        <taxon>Vibrionales</taxon>
        <taxon>Vibrionaceae</taxon>
        <taxon>Photobacterium</taxon>
    </lineage>
</organism>
<keyword evidence="2" id="KW-1185">Reference proteome</keyword>
<dbReference type="EMBL" id="AMZO01000030">
    <property type="protein sequence ID" value="ELR64213.1"/>
    <property type="molecule type" value="Genomic_DNA"/>
</dbReference>
<sequence length="42" mass="4690">MAIGVYEQRLQSSNSFYRLNVSTFGVTANPINKIEVITLGEE</sequence>
<accession>L8J7R4</accession>
<comment type="caution">
    <text evidence="1">The sequence shown here is derived from an EMBL/GenBank/DDBJ whole genome shotgun (WGS) entry which is preliminary data.</text>
</comment>
<name>L8J7R4_9GAMM</name>
<protein>
    <submittedName>
        <fullName evidence="1">Uncharacterized protein</fullName>
    </submittedName>
</protein>
<dbReference type="Proteomes" id="UP000011134">
    <property type="component" value="Unassembled WGS sequence"/>
</dbReference>
<dbReference type="AlphaFoldDB" id="L8J7R4"/>
<reference evidence="1 2" key="1">
    <citation type="submission" date="2012-12" db="EMBL/GenBank/DDBJ databases">
        <title>Genome Assembly of Photobacterium sp. AK15.</title>
        <authorList>
            <person name="Khatri I."/>
            <person name="Vaidya B."/>
            <person name="Srinivas T.N.R."/>
            <person name="Subramanian S."/>
            <person name="Pinnaka A."/>
        </authorList>
    </citation>
    <scope>NUCLEOTIDE SEQUENCE [LARGE SCALE GENOMIC DNA]</scope>
    <source>
        <strain evidence="1 2">AK15</strain>
    </source>
</reference>
<dbReference type="PATRIC" id="fig|1056511.3.peg.3718"/>
<proteinExistence type="predicted"/>
<evidence type="ECO:0000313" key="2">
    <source>
        <dbReference type="Proteomes" id="UP000011134"/>
    </source>
</evidence>